<keyword evidence="1" id="KW-1133">Transmembrane helix</keyword>
<name>A0A432WCP9_9GAMM</name>
<accession>A0A432WCP9</accession>
<dbReference type="RefSeq" id="WP_126799917.1">
    <property type="nucleotide sequence ID" value="NZ_PIPO01000007.1"/>
</dbReference>
<keyword evidence="3" id="KW-1185">Reference proteome</keyword>
<evidence type="ECO:0000313" key="3">
    <source>
        <dbReference type="Proteomes" id="UP000287823"/>
    </source>
</evidence>
<sequence length="197" mass="22729">MDSNLFPITVIAAISLFLIKEMVELYRRIMADKRKSSAIKRLLSSEIEKNNWVIKSLRRHLRSVQDGWHESEFVVVSTHQSGYRIEEKRNDGGSGYSPLFQVSTTVFDKVVFELPVLDEALFKLAENAYESLAEVKHVSNSLVEHITNKDDHIAHDFMAGFCEYALEEIDEAYEHLSILYKKCTGKELKSHKLRSYT</sequence>
<dbReference type="EMBL" id="PIPO01000007">
    <property type="protein sequence ID" value="RUO29542.1"/>
    <property type="molecule type" value="Genomic_DNA"/>
</dbReference>
<organism evidence="2 3">
    <name type="scientific">Aliidiomarina soli</name>
    <dbReference type="NCBI Taxonomy" id="1928574"/>
    <lineage>
        <taxon>Bacteria</taxon>
        <taxon>Pseudomonadati</taxon>
        <taxon>Pseudomonadota</taxon>
        <taxon>Gammaproteobacteria</taxon>
        <taxon>Alteromonadales</taxon>
        <taxon>Idiomarinaceae</taxon>
        <taxon>Aliidiomarina</taxon>
    </lineage>
</organism>
<dbReference type="AlphaFoldDB" id="A0A432WCP9"/>
<keyword evidence="1" id="KW-0812">Transmembrane</keyword>
<feature type="transmembrane region" description="Helical" evidence="1">
    <location>
        <begin position="6"/>
        <end position="26"/>
    </location>
</feature>
<keyword evidence="1" id="KW-0472">Membrane</keyword>
<gene>
    <name evidence="2" type="ORF">CWE14_13850</name>
</gene>
<evidence type="ECO:0000313" key="2">
    <source>
        <dbReference type="EMBL" id="RUO29542.1"/>
    </source>
</evidence>
<evidence type="ECO:0000256" key="1">
    <source>
        <dbReference type="SAM" id="Phobius"/>
    </source>
</evidence>
<dbReference type="Proteomes" id="UP000287823">
    <property type="component" value="Unassembled WGS sequence"/>
</dbReference>
<reference evidence="2 3" key="1">
    <citation type="journal article" date="2011" name="Front. Microbiol.">
        <title>Genomic signatures of strain selection and enhancement in Bacillus atrophaeus var. globigii, a historical biowarfare simulant.</title>
        <authorList>
            <person name="Gibbons H.S."/>
            <person name="Broomall S.M."/>
            <person name="McNew L.A."/>
            <person name="Daligault H."/>
            <person name="Chapman C."/>
            <person name="Bruce D."/>
            <person name="Karavis M."/>
            <person name="Krepps M."/>
            <person name="McGregor P.A."/>
            <person name="Hong C."/>
            <person name="Park K.H."/>
            <person name="Akmal A."/>
            <person name="Feldman A."/>
            <person name="Lin J.S."/>
            <person name="Chang W.E."/>
            <person name="Higgs B.W."/>
            <person name="Demirev P."/>
            <person name="Lindquist J."/>
            <person name="Liem A."/>
            <person name="Fochler E."/>
            <person name="Read T.D."/>
            <person name="Tapia R."/>
            <person name="Johnson S."/>
            <person name="Bishop-Lilly K.A."/>
            <person name="Detter C."/>
            <person name="Han C."/>
            <person name="Sozhamannan S."/>
            <person name="Rosenzweig C.N."/>
            <person name="Skowronski E.W."/>
        </authorList>
    </citation>
    <scope>NUCLEOTIDE SEQUENCE [LARGE SCALE GENOMIC DNA]</scope>
    <source>
        <strain evidence="2 3">Y4G10-17</strain>
    </source>
</reference>
<protein>
    <submittedName>
        <fullName evidence="2">Uncharacterized protein</fullName>
    </submittedName>
</protein>
<comment type="caution">
    <text evidence="2">The sequence shown here is derived from an EMBL/GenBank/DDBJ whole genome shotgun (WGS) entry which is preliminary data.</text>
</comment>
<proteinExistence type="predicted"/>